<evidence type="ECO:0000256" key="13">
    <source>
        <dbReference type="ARBA" id="ARBA00057883"/>
    </source>
</evidence>
<dbReference type="SUPFAM" id="SSF89957">
    <property type="entry name" value="MTH1187/YkoF-like"/>
    <property type="match status" value="1"/>
</dbReference>
<dbReference type="EMBL" id="CP076753">
    <property type="protein sequence ID" value="QWW25301.1"/>
    <property type="molecule type" value="Genomic_DNA"/>
</dbReference>
<evidence type="ECO:0000256" key="2">
    <source>
        <dbReference type="ARBA" id="ARBA00004496"/>
    </source>
</evidence>
<dbReference type="GO" id="GO:0008466">
    <property type="term" value="F:glycogenin glucosyltransferase activity"/>
    <property type="evidence" value="ECO:0007669"/>
    <property type="project" value="UniProtKB-EC"/>
</dbReference>
<evidence type="ECO:0000256" key="8">
    <source>
        <dbReference type="ARBA" id="ARBA00023211"/>
    </source>
</evidence>
<comment type="catalytic activity">
    <reaction evidence="12">
        <text>L-tyrosyl-[glycogenin] + UDP-alpha-D-glucose = alpha-D-glucosyl-L-tyrosyl-[glycogenin] + UDP + H(+)</text>
        <dbReference type="Rhea" id="RHEA:23360"/>
        <dbReference type="Rhea" id="RHEA-COMP:14604"/>
        <dbReference type="Rhea" id="RHEA-COMP:14605"/>
        <dbReference type="ChEBI" id="CHEBI:15378"/>
        <dbReference type="ChEBI" id="CHEBI:46858"/>
        <dbReference type="ChEBI" id="CHEBI:58223"/>
        <dbReference type="ChEBI" id="CHEBI:58885"/>
        <dbReference type="ChEBI" id="CHEBI:140573"/>
        <dbReference type="EC" id="2.4.1.186"/>
    </reaction>
</comment>
<dbReference type="Gene3D" id="3.30.70.930">
    <property type="match status" value="1"/>
</dbReference>
<dbReference type="FunFam" id="3.90.550.10:FF:000092">
    <property type="entry name" value="Glycogenin 2"/>
    <property type="match status" value="1"/>
</dbReference>
<evidence type="ECO:0000256" key="7">
    <source>
        <dbReference type="ARBA" id="ARBA00023180"/>
    </source>
</evidence>
<comment type="catalytic activity">
    <reaction evidence="11">
        <text>[1,4-alpha-D-glucosyl](n)-L-tyrosyl-[glycogenin] + UDP-alpha-D-glucose = [1,4-alpha-D-glucosyl](n+1)-L-tyrosyl-[glycogenin] + UDP + H(+)</text>
        <dbReference type="Rhea" id="RHEA:56560"/>
        <dbReference type="Rhea" id="RHEA-COMP:14606"/>
        <dbReference type="Rhea" id="RHEA-COMP:14607"/>
        <dbReference type="ChEBI" id="CHEBI:15378"/>
        <dbReference type="ChEBI" id="CHEBI:58223"/>
        <dbReference type="ChEBI" id="CHEBI:58885"/>
        <dbReference type="ChEBI" id="CHEBI:140574"/>
        <dbReference type="EC" id="2.4.1.186"/>
    </reaction>
</comment>
<keyword evidence="8" id="KW-0464">Manganese</keyword>
<evidence type="ECO:0000313" key="16">
    <source>
        <dbReference type="EMBL" id="QWW25301.1"/>
    </source>
</evidence>
<organism evidence="16">
    <name type="scientific">Candidozyma auris</name>
    <name type="common">Yeast</name>
    <name type="synonym">Candida auris</name>
    <dbReference type="NCBI Taxonomy" id="498019"/>
    <lineage>
        <taxon>Eukaryota</taxon>
        <taxon>Fungi</taxon>
        <taxon>Dikarya</taxon>
        <taxon>Ascomycota</taxon>
        <taxon>Saccharomycotina</taxon>
        <taxon>Pichiomycetes</taxon>
        <taxon>Metschnikowiaceae</taxon>
        <taxon>Candidozyma</taxon>
    </lineage>
</organism>
<evidence type="ECO:0000256" key="3">
    <source>
        <dbReference type="ARBA" id="ARBA00022490"/>
    </source>
</evidence>
<evidence type="ECO:0000256" key="6">
    <source>
        <dbReference type="ARBA" id="ARBA00023056"/>
    </source>
</evidence>
<dbReference type="InterPro" id="IPR050587">
    <property type="entry name" value="GNT1/Glycosyltrans_8"/>
</dbReference>
<evidence type="ECO:0000256" key="9">
    <source>
        <dbReference type="ARBA" id="ARBA00038162"/>
    </source>
</evidence>
<accession>A0A8F2W4C7</accession>
<evidence type="ECO:0000259" key="15">
    <source>
        <dbReference type="Pfam" id="PF01910"/>
    </source>
</evidence>
<evidence type="ECO:0000256" key="1">
    <source>
        <dbReference type="ARBA" id="ARBA00001936"/>
    </source>
</evidence>
<comment type="cofactor">
    <cofactor evidence="1">
        <name>Mn(2+)</name>
        <dbReference type="ChEBI" id="CHEBI:29035"/>
    </cofactor>
</comment>
<sequence length="495" mass="55806">MTKAYATLLHGEDYVPGALTLAKTLLKFGTKAKLAILLDKSSLSKKSVDLIENTFHDVVDISETSVSASVEKVAEKLGRKELAITFSKILLWNLTNYDQIVFLDSDTLPLKPLDSLFEEFKEISSKEIVAAPDIGWPDLFNSGVFLIKPSKQAFDEILEFSKSSQPSFDGADQGLLNEFFTIIDNGYSWVRLPFLYNVTPSAHYQYNPALERFRDQIRLVHFIGASKPWHTRYEGNEEFRNVWWKHFDEFFSDEATRIHLLSRPQGQGEAHLFKFTKLVNAWDTDEEQAPSLENLNISSQPPKKIFPWEEREQVEPTRVWEPVSLARESGGRRERRVSLDGNTEARVSSIGSGRSLRRASNQFKDETGFNPEKSLEEVSKMPLKFLQSKRSADEGGTDVCLIPIGTGKASVSDEVAVITKIARESSLETTLHSAGTTIAGPWTDVMDLIGRFHEALHAKGVVRIQSDIRVGTRTDKLQTPQDKVDVVERKLKANE</sequence>
<dbReference type="Proteomes" id="UP000825438">
    <property type="component" value="Chromosome V"/>
</dbReference>
<gene>
    <name evidence="16" type="ORF">CA7LBN_004183</name>
</gene>
<evidence type="ECO:0000256" key="14">
    <source>
        <dbReference type="SAM" id="MobiDB-lite"/>
    </source>
</evidence>
<dbReference type="PANTHER" id="PTHR11183">
    <property type="entry name" value="GLYCOGENIN SUBFAMILY MEMBER"/>
    <property type="match status" value="1"/>
</dbReference>
<protein>
    <recommendedName>
        <fullName evidence="10">glycogenin glucosyltransferase</fullName>
        <ecNumber evidence="10">2.4.1.186</ecNumber>
    </recommendedName>
</protein>
<dbReference type="GO" id="GO:0046872">
    <property type="term" value="F:metal ion binding"/>
    <property type="evidence" value="ECO:0007669"/>
    <property type="project" value="UniProtKB-KW"/>
</dbReference>
<comment type="function">
    <text evidence="13">Self-glucosylating initiator of glycogen synthesis. It catalyzes the formation of a short alpha (1,4)-glucosyl chain covalently attached via a glucose 1-O-tyrosyl linkage to internal tyrosine residues and these chains act as primers for the elongation reaction catalyzed by glycogen synthase.</text>
</comment>
<evidence type="ECO:0000256" key="5">
    <source>
        <dbReference type="ARBA" id="ARBA00022723"/>
    </source>
</evidence>
<dbReference type="Pfam" id="PF01501">
    <property type="entry name" value="Glyco_transf_8"/>
    <property type="match status" value="1"/>
</dbReference>
<keyword evidence="3" id="KW-0963">Cytoplasm</keyword>
<keyword evidence="4" id="KW-0808">Transferase</keyword>
<comment type="subcellular location">
    <subcellularLocation>
        <location evidence="2">Cytoplasm</location>
    </subcellularLocation>
</comment>
<reference evidence="16" key="1">
    <citation type="submission" date="2021-06" db="EMBL/GenBank/DDBJ databases">
        <title>Candida auris outbreak in lebanese hospital.</title>
        <authorList>
            <person name="Finianos M."/>
        </authorList>
    </citation>
    <scope>NUCLEOTIDE SEQUENCE</scope>
    <source>
        <strain evidence="16">CA7LBN</strain>
    </source>
</reference>
<evidence type="ECO:0000256" key="4">
    <source>
        <dbReference type="ARBA" id="ARBA00022679"/>
    </source>
</evidence>
<evidence type="ECO:0000256" key="10">
    <source>
        <dbReference type="ARBA" id="ARBA00038934"/>
    </source>
</evidence>
<keyword evidence="7" id="KW-0325">Glycoprotein</keyword>
<dbReference type="CDD" id="cd02537">
    <property type="entry name" value="GT8_Glycogenin"/>
    <property type="match status" value="1"/>
</dbReference>
<dbReference type="EC" id="2.4.1.186" evidence="10"/>
<dbReference type="InterPro" id="IPR029044">
    <property type="entry name" value="Nucleotide-diphossugar_trans"/>
</dbReference>
<name>A0A8F2W4C7_CANAR</name>
<keyword evidence="6" id="KW-0320">Glycogen biosynthesis</keyword>
<dbReference type="InterPro" id="IPR002495">
    <property type="entry name" value="Glyco_trans_8"/>
</dbReference>
<evidence type="ECO:0000256" key="11">
    <source>
        <dbReference type="ARBA" id="ARBA00050886"/>
    </source>
</evidence>
<dbReference type="SUPFAM" id="SSF53448">
    <property type="entry name" value="Nucleotide-diphospho-sugar transferases"/>
    <property type="match status" value="1"/>
</dbReference>
<dbReference type="InterPro" id="IPR002767">
    <property type="entry name" value="Thiamine_BP"/>
</dbReference>
<evidence type="ECO:0000256" key="12">
    <source>
        <dbReference type="ARBA" id="ARBA00052293"/>
    </source>
</evidence>
<dbReference type="GO" id="GO:0005978">
    <property type="term" value="P:glycogen biosynthetic process"/>
    <property type="evidence" value="ECO:0007669"/>
    <property type="project" value="UniProtKB-KW"/>
</dbReference>
<dbReference type="InterPro" id="IPR029756">
    <property type="entry name" value="MTH1187/YkoF-like"/>
</dbReference>
<dbReference type="Gene3D" id="3.90.550.10">
    <property type="entry name" value="Spore Coat Polysaccharide Biosynthesis Protein SpsA, Chain A"/>
    <property type="match status" value="1"/>
</dbReference>
<proteinExistence type="inferred from homology"/>
<comment type="similarity">
    <text evidence="9">Belongs to the glycosyltransferase 8 family. Glycogenin subfamily.</text>
</comment>
<dbReference type="AlphaFoldDB" id="A0A8F2W4C7"/>
<feature type="domain" description="Thiamine-binding protein" evidence="15">
    <location>
        <begin position="398"/>
        <end position="488"/>
    </location>
</feature>
<keyword evidence="5" id="KW-0479">Metal-binding</keyword>
<dbReference type="GO" id="GO:0005737">
    <property type="term" value="C:cytoplasm"/>
    <property type="evidence" value="ECO:0007669"/>
    <property type="project" value="UniProtKB-SubCell"/>
</dbReference>
<dbReference type="Pfam" id="PF01910">
    <property type="entry name" value="Thiamine_BP"/>
    <property type="match status" value="1"/>
</dbReference>
<dbReference type="NCBIfam" id="TIGR00106">
    <property type="entry name" value="MTH1187 family thiamine-binding protein"/>
    <property type="match status" value="1"/>
</dbReference>
<feature type="region of interest" description="Disordered" evidence="14">
    <location>
        <begin position="331"/>
        <end position="353"/>
    </location>
</feature>